<evidence type="ECO:0000259" key="6">
    <source>
        <dbReference type="PROSITE" id="PS50901"/>
    </source>
</evidence>
<dbReference type="PROSITE" id="PS00675">
    <property type="entry name" value="SIGMA54_INTERACT_1"/>
    <property type="match status" value="1"/>
</dbReference>
<accession>A0A9W5IT55</accession>
<sequence>MYELDDDKICNDKYWVTLTENTHIKSSGEAAKILKQLESDGVLPKMQNHEWARLCIAFCFAKTKNIKDWEQKPSMDGGLEIASFNTCFNQNGKKGEEKFWLAYISQRMFDEVPERKFTKKHLFAYIQLAWHNGAKLLEERYRKALDYCDGSIVEAKKIFFDELAGLAAQHRDGGSDGATQAVSGSLHPAASAMEEQTCIKLKTALDKTVGKGGTIQPEYGGVRYDCLRVQFDRYVDLEKYHSQICSELGIGDDEMRCGRIRGEANTWHINILRPQDTWRQYGQSEFQTALQQYRASAQQFRLPVCIGLDERGEPVFQDFATAPHVMVGGETGAGKSVLVRSMLASLFELAPQNETEIVVCYCKVSADFAAFKDRPNLWQGRIVSDAEEAAEILSSFADEMDKRYRLMDEYAAKDIAEVPQHARPKYVVIVIDELADLIDVSSDAEGHLVRLAQKARSAGMYLLLATQRPDAKTLSGRLRDNLPTKIALKTGKRQSSEIILGERGAENLTAKGDHLVKWNNEAARFLHGYNV</sequence>
<comment type="subcellular location">
    <subcellularLocation>
        <location evidence="1">Endomembrane system</location>
    </subcellularLocation>
</comment>
<feature type="domain" description="FtsK" evidence="6">
    <location>
        <begin position="312"/>
        <end position="497"/>
    </location>
</feature>
<dbReference type="InterPro" id="IPR002543">
    <property type="entry name" value="FtsK_dom"/>
</dbReference>
<comment type="caution">
    <text evidence="7">The sequence shown here is derived from an EMBL/GenBank/DDBJ whole genome shotgun (WGS) entry which is preliminary data.</text>
</comment>
<evidence type="ECO:0000313" key="8">
    <source>
        <dbReference type="Proteomes" id="UP000004621"/>
    </source>
</evidence>
<feature type="binding site" evidence="5">
    <location>
        <begin position="329"/>
        <end position="336"/>
    </location>
    <ligand>
        <name>ATP</name>
        <dbReference type="ChEBI" id="CHEBI:30616"/>
    </ligand>
</feature>
<dbReference type="RefSeq" id="WP_004518988.1">
    <property type="nucleotide sequence ID" value="NZ_ACEO02000001.1"/>
</dbReference>
<evidence type="ECO:0000256" key="5">
    <source>
        <dbReference type="PROSITE-ProRule" id="PRU00289"/>
    </source>
</evidence>
<dbReference type="InterPro" id="IPR003593">
    <property type="entry name" value="AAA+_ATPase"/>
</dbReference>
<dbReference type="GO" id="GO:0003677">
    <property type="term" value="F:DNA binding"/>
    <property type="evidence" value="ECO:0007669"/>
    <property type="project" value="InterPro"/>
</dbReference>
<evidence type="ECO:0000256" key="2">
    <source>
        <dbReference type="ARBA" id="ARBA00022741"/>
    </source>
</evidence>
<protein>
    <submittedName>
        <fullName evidence="7">FtsK/SpoIIIE family protein</fullName>
    </submittedName>
</protein>
<dbReference type="PROSITE" id="PS50901">
    <property type="entry name" value="FTSK"/>
    <property type="match status" value="1"/>
</dbReference>
<evidence type="ECO:0000313" key="7">
    <source>
        <dbReference type="EMBL" id="EFC53231.1"/>
    </source>
</evidence>
<dbReference type="Proteomes" id="UP000004621">
    <property type="component" value="Unassembled WGS sequence"/>
</dbReference>
<evidence type="ECO:0000256" key="4">
    <source>
        <dbReference type="ARBA" id="ARBA00024784"/>
    </source>
</evidence>
<dbReference type="PANTHER" id="PTHR22683:SF41">
    <property type="entry name" value="DNA TRANSLOCASE FTSK"/>
    <property type="match status" value="1"/>
</dbReference>
<dbReference type="EMBL" id="ACEO02000001">
    <property type="protein sequence ID" value="EFC53231.1"/>
    <property type="molecule type" value="Genomic_DNA"/>
</dbReference>
<dbReference type="AlphaFoldDB" id="A0A9W5IT55"/>
<dbReference type="Pfam" id="PF01580">
    <property type="entry name" value="FtsK_SpoIIIE"/>
    <property type="match status" value="2"/>
</dbReference>
<dbReference type="GO" id="GO:0005524">
    <property type="term" value="F:ATP binding"/>
    <property type="evidence" value="ECO:0007669"/>
    <property type="project" value="UniProtKB-UniRule"/>
</dbReference>
<dbReference type="SUPFAM" id="SSF52540">
    <property type="entry name" value="P-loop containing nucleoside triphosphate hydrolases"/>
    <property type="match status" value="1"/>
</dbReference>
<gene>
    <name evidence="7" type="ORF">NEISUBOT_03232</name>
</gene>
<dbReference type="SMART" id="SM00382">
    <property type="entry name" value="AAA"/>
    <property type="match status" value="1"/>
</dbReference>
<reference evidence="7 8" key="1">
    <citation type="submission" date="2010-01" db="EMBL/GenBank/DDBJ databases">
        <authorList>
            <person name="Weinstock G."/>
            <person name="Sodergren E."/>
            <person name="Clifton S."/>
            <person name="Fulton L."/>
            <person name="Fulton B."/>
            <person name="Courtney L."/>
            <person name="Fronick C."/>
            <person name="Harrison M."/>
            <person name="Strong C."/>
            <person name="Farmer C."/>
            <person name="Delahaunty K."/>
            <person name="Markovic C."/>
            <person name="Hall O."/>
            <person name="Minx P."/>
            <person name="Tomlinson C."/>
            <person name="Mitreva M."/>
            <person name="Nelson J."/>
            <person name="Hou S."/>
            <person name="Wollam A."/>
            <person name="Pepin K.H."/>
            <person name="Johnson M."/>
            <person name="Bhonagiri V."/>
            <person name="Nash W.E."/>
            <person name="Warren W."/>
            <person name="Chinwalla A."/>
            <person name="Mardis E.R."/>
            <person name="Wilson R.K."/>
        </authorList>
    </citation>
    <scope>NUCLEOTIDE SEQUENCE [LARGE SCALE GENOMIC DNA]</scope>
    <source>
        <strain evidence="7 8">NJ9703</strain>
    </source>
</reference>
<keyword evidence="2 5" id="KW-0547">Nucleotide-binding</keyword>
<dbReference type="InterPro" id="IPR050206">
    <property type="entry name" value="FtsK/SpoIIIE/SftA"/>
</dbReference>
<dbReference type="PANTHER" id="PTHR22683">
    <property type="entry name" value="SPORULATION PROTEIN RELATED"/>
    <property type="match status" value="1"/>
</dbReference>
<dbReference type="Gene3D" id="3.40.50.300">
    <property type="entry name" value="P-loop containing nucleotide triphosphate hydrolases"/>
    <property type="match status" value="1"/>
</dbReference>
<comment type="function">
    <text evidence="4">Essential cell division protein that coordinates cell division and chromosome segregation. The N-terminus is involved in assembly of the cell-division machinery. The C-terminus functions as a DNA motor that moves dsDNA in an ATP-dependent manner towards the dif recombination site, which is located within the replication terminus region. Translocation stops specifically at Xer-dif sites, where FtsK interacts with the Xer recombinase, allowing activation of chromosome unlinking by recombination. FtsK orienting polar sequences (KOPS) guide the direction of DNA translocation. FtsK can remove proteins from DNA as it translocates, but translocation stops specifically at XerCD-dif site, thereby preventing removal of XerC and XerD from dif.</text>
</comment>
<organism evidence="7 8">
    <name type="scientific">Neisseria subflava NJ9703</name>
    <dbReference type="NCBI Taxonomy" id="546268"/>
    <lineage>
        <taxon>Bacteria</taxon>
        <taxon>Pseudomonadati</taxon>
        <taxon>Pseudomonadota</taxon>
        <taxon>Betaproteobacteria</taxon>
        <taxon>Neisseriales</taxon>
        <taxon>Neisseriaceae</taxon>
        <taxon>Neisseria</taxon>
    </lineage>
</organism>
<evidence type="ECO:0000256" key="1">
    <source>
        <dbReference type="ARBA" id="ARBA00004308"/>
    </source>
</evidence>
<dbReference type="InterPro" id="IPR025662">
    <property type="entry name" value="Sigma_54_int_dom_ATP-bd_1"/>
</dbReference>
<evidence type="ECO:0000256" key="3">
    <source>
        <dbReference type="ARBA" id="ARBA00022840"/>
    </source>
</evidence>
<proteinExistence type="predicted"/>
<dbReference type="InterPro" id="IPR027417">
    <property type="entry name" value="P-loop_NTPase"/>
</dbReference>
<keyword evidence="3 5" id="KW-0067">ATP-binding</keyword>
<name>A0A9W5IT55_NEISU</name>